<evidence type="ECO:0000256" key="2">
    <source>
        <dbReference type="ARBA" id="ARBA00022737"/>
    </source>
</evidence>
<dbReference type="PROSITE" id="PS00678">
    <property type="entry name" value="WD_REPEATS_1"/>
    <property type="match status" value="3"/>
</dbReference>
<dbReference type="PROSITE" id="PS50294">
    <property type="entry name" value="WD_REPEATS_REGION"/>
    <property type="match status" value="3"/>
</dbReference>
<dbReference type="GeneID" id="70178543"/>
<feature type="non-terminal residue" evidence="9">
    <location>
        <position position="1"/>
    </location>
</feature>
<sequence>VPMANGAAFDSRDEEHNPRCYPKTRTDLVRQIDEWTRFGKEPIFWLKGMAGTGKSTVSRTIAQRFDKGMLAGSFFFKRGEIDRGNATKFFTTLAAHFAIRVPHVRRLARSALDADPRLPSKGLREQFKRLIWQPLTQLQDSQTFIIVIDALDECDRDEDIGVIIYLVARAKTLRHVRLRVFLTSRPELPVRLGFTQIRGDYQELVLHTIPRTTIEQDLRVFLIDELIKIRDEHNVDAFEDVKLPPDWAVAHIDSLVNMALPLFIYAATICRFIEDRAWSDPASQLQKILFYQVNFDGSEIDRLDSTYRTVLDQILAKKAGSARQCQINLFKSIVGPIVLLVEPPSGKALSELLNIPLAAIQGQLKLLHSVLSVPDTADAPIRTFHLSFREFLVNPLKQKDEFWIDSRAVHTRLATQCIQLLSKEDSLKKDICGLQDPGASRSEASQQTIDACIPSAIQYACLHWAHHLHLADDPIHSQDKVYNFLQYRFLYWLEVFCLLGRVQECIGILSTLQSIFQTGISIFLLDADRFLRNCISIVTDFPLQLYLSALIFAPESSIVKTQFSGEALTWIANAPTVASDWGLCIQTLEGHSLWLRSVAFAPDGRRLASGSGDKTIKVWNAQTGALLQTLEGHGGPVESVTFTPDGQRLASGSRDKTVKVWDTDTCALLQTLGGHSGRVDSVTFAPNGRRLASGSGDKMVKIWDAHTG</sequence>
<keyword evidence="1 7" id="KW-0853">WD repeat</keyword>
<comment type="similarity">
    <text evidence="4">Belongs to the WD repeat MDV1/CAF4 family.</text>
</comment>
<dbReference type="PROSITE" id="PS50082">
    <property type="entry name" value="WD_REPEATS_2"/>
    <property type="match status" value="3"/>
</dbReference>
<reference evidence="9" key="1">
    <citation type="journal article" date="2021" name="Nat. Commun.">
        <title>Genetic determinants of endophytism in the Arabidopsis root mycobiome.</title>
        <authorList>
            <person name="Mesny F."/>
            <person name="Miyauchi S."/>
            <person name="Thiergart T."/>
            <person name="Pickel B."/>
            <person name="Atanasova L."/>
            <person name="Karlsson M."/>
            <person name="Huettel B."/>
            <person name="Barry K.W."/>
            <person name="Haridas S."/>
            <person name="Chen C."/>
            <person name="Bauer D."/>
            <person name="Andreopoulos W."/>
            <person name="Pangilinan J."/>
            <person name="LaButti K."/>
            <person name="Riley R."/>
            <person name="Lipzen A."/>
            <person name="Clum A."/>
            <person name="Drula E."/>
            <person name="Henrissat B."/>
            <person name="Kohler A."/>
            <person name="Grigoriev I.V."/>
            <person name="Martin F.M."/>
            <person name="Hacquard S."/>
        </authorList>
    </citation>
    <scope>NUCLEOTIDE SEQUENCE</scope>
    <source>
        <strain evidence="9">MPI-CAGE-CH-0230</strain>
    </source>
</reference>
<evidence type="ECO:0000256" key="1">
    <source>
        <dbReference type="ARBA" id="ARBA00022574"/>
    </source>
</evidence>
<evidence type="ECO:0000256" key="4">
    <source>
        <dbReference type="ARBA" id="ARBA00038415"/>
    </source>
</evidence>
<evidence type="ECO:0000256" key="6">
    <source>
        <dbReference type="ARBA" id="ARBA00043913"/>
    </source>
</evidence>
<dbReference type="SUPFAM" id="SSF50978">
    <property type="entry name" value="WD40 repeat-like"/>
    <property type="match status" value="1"/>
</dbReference>
<gene>
    <name evidence="9" type="ORF">B0I36DRAFT_218298</name>
</gene>
<protein>
    <recommendedName>
        <fullName evidence="5">Mitochondrial division protein 1</fullName>
    </recommendedName>
</protein>
<dbReference type="InterPro" id="IPR036322">
    <property type="entry name" value="WD40_repeat_dom_sf"/>
</dbReference>
<organism evidence="9 10">
    <name type="scientific">Microdochium trichocladiopsis</name>
    <dbReference type="NCBI Taxonomy" id="1682393"/>
    <lineage>
        <taxon>Eukaryota</taxon>
        <taxon>Fungi</taxon>
        <taxon>Dikarya</taxon>
        <taxon>Ascomycota</taxon>
        <taxon>Pezizomycotina</taxon>
        <taxon>Sordariomycetes</taxon>
        <taxon>Xylariomycetidae</taxon>
        <taxon>Xylariales</taxon>
        <taxon>Microdochiaceae</taxon>
        <taxon>Microdochium</taxon>
    </lineage>
</organism>
<feature type="domain" description="NACHT" evidence="8">
    <location>
        <begin position="42"/>
        <end position="186"/>
    </location>
</feature>
<dbReference type="InterPro" id="IPR056884">
    <property type="entry name" value="NPHP3-like_N"/>
</dbReference>
<evidence type="ECO:0000313" key="9">
    <source>
        <dbReference type="EMBL" id="KAH7020805.1"/>
    </source>
</evidence>
<dbReference type="Gene3D" id="3.40.50.300">
    <property type="entry name" value="P-loop containing nucleotide triphosphate hydrolases"/>
    <property type="match status" value="1"/>
</dbReference>
<dbReference type="PANTHER" id="PTHR22847">
    <property type="entry name" value="WD40 REPEAT PROTEIN"/>
    <property type="match status" value="1"/>
</dbReference>
<feature type="repeat" description="WD" evidence="7">
    <location>
        <begin position="630"/>
        <end position="671"/>
    </location>
</feature>
<dbReference type="AlphaFoldDB" id="A0A9P8XXF6"/>
<evidence type="ECO:0000256" key="3">
    <source>
        <dbReference type="ARBA" id="ARBA00023054"/>
    </source>
</evidence>
<feature type="repeat" description="WD" evidence="7">
    <location>
        <begin position="672"/>
        <end position="708"/>
    </location>
</feature>
<dbReference type="Pfam" id="PF24883">
    <property type="entry name" value="NPHP3_N"/>
    <property type="match status" value="1"/>
</dbReference>
<evidence type="ECO:0000259" key="8">
    <source>
        <dbReference type="PROSITE" id="PS50837"/>
    </source>
</evidence>
<dbReference type="InterPro" id="IPR007111">
    <property type="entry name" value="NACHT_NTPase"/>
</dbReference>
<keyword evidence="10" id="KW-1185">Reference proteome</keyword>
<dbReference type="SMART" id="SM00320">
    <property type="entry name" value="WD40"/>
    <property type="match status" value="3"/>
</dbReference>
<proteinExistence type="inferred from homology"/>
<dbReference type="PRINTS" id="PR00320">
    <property type="entry name" value="GPROTEINBRPT"/>
</dbReference>
<dbReference type="GO" id="GO:1990234">
    <property type="term" value="C:transferase complex"/>
    <property type="evidence" value="ECO:0007669"/>
    <property type="project" value="UniProtKB-ARBA"/>
</dbReference>
<dbReference type="SUPFAM" id="SSF52540">
    <property type="entry name" value="P-loop containing nucleoside triphosphate hydrolases"/>
    <property type="match status" value="1"/>
</dbReference>
<dbReference type="OrthoDB" id="674604at2759"/>
<comment type="function">
    <text evidence="6">Involved in mitochondrial fission. Acts as an adapter protein required to form mitochondrial fission complexes. Formation of these complexes is required to promote constriction and fission of the mitochondrial compartment at a late step in mitochondrial division.</text>
</comment>
<keyword evidence="3" id="KW-0175">Coiled coil</keyword>
<name>A0A9P8XXF6_9PEZI</name>
<dbReference type="EMBL" id="JAGTJQ010000010">
    <property type="protein sequence ID" value="KAH7020805.1"/>
    <property type="molecule type" value="Genomic_DNA"/>
</dbReference>
<dbReference type="PROSITE" id="PS50837">
    <property type="entry name" value="NACHT"/>
    <property type="match status" value="1"/>
</dbReference>
<evidence type="ECO:0000256" key="5">
    <source>
        <dbReference type="ARBA" id="ARBA00039789"/>
    </source>
</evidence>
<dbReference type="InterPro" id="IPR020472">
    <property type="entry name" value="WD40_PAC1"/>
</dbReference>
<dbReference type="PANTHER" id="PTHR22847:SF637">
    <property type="entry name" value="WD REPEAT DOMAIN 5B"/>
    <property type="match status" value="1"/>
</dbReference>
<dbReference type="Pfam" id="PF00400">
    <property type="entry name" value="WD40"/>
    <property type="match status" value="3"/>
</dbReference>
<dbReference type="InterPro" id="IPR001680">
    <property type="entry name" value="WD40_rpt"/>
</dbReference>
<evidence type="ECO:0000256" key="7">
    <source>
        <dbReference type="PROSITE-ProRule" id="PRU00221"/>
    </source>
</evidence>
<feature type="repeat" description="WD" evidence="7">
    <location>
        <begin position="588"/>
        <end position="629"/>
    </location>
</feature>
<feature type="non-terminal residue" evidence="9">
    <location>
        <position position="708"/>
    </location>
</feature>
<dbReference type="CDD" id="cd00200">
    <property type="entry name" value="WD40"/>
    <property type="match status" value="1"/>
</dbReference>
<dbReference type="InterPro" id="IPR019775">
    <property type="entry name" value="WD40_repeat_CS"/>
</dbReference>
<evidence type="ECO:0000313" key="10">
    <source>
        <dbReference type="Proteomes" id="UP000756346"/>
    </source>
</evidence>
<dbReference type="Gene3D" id="2.130.10.10">
    <property type="entry name" value="YVTN repeat-like/Quinoprotein amine dehydrogenase"/>
    <property type="match status" value="2"/>
</dbReference>
<comment type="caution">
    <text evidence="9">The sequence shown here is derived from an EMBL/GenBank/DDBJ whole genome shotgun (WGS) entry which is preliminary data.</text>
</comment>
<dbReference type="Proteomes" id="UP000756346">
    <property type="component" value="Unassembled WGS sequence"/>
</dbReference>
<keyword evidence="2" id="KW-0677">Repeat</keyword>
<dbReference type="InterPro" id="IPR027417">
    <property type="entry name" value="P-loop_NTPase"/>
</dbReference>
<dbReference type="InterPro" id="IPR015943">
    <property type="entry name" value="WD40/YVTN_repeat-like_dom_sf"/>
</dbReference>
<accession>A0A9P8XXF6</accession>
<dbReference type="RefSeq" id="XP_046007006.1">
    <property type="nucleotide sequence ID" value="XM_046148997.1"/>
</dbReference>
<dbReference type="GO" id="GO:0005634">
    <property type="term" value="C:nucleus"/>
    <property type="evidence" value="ECO:0007669"/>
    <property type="project" value="TreeGrafter"/>
</dbReference>